<feature type="region of interest" description="Disordered" evidence="1">
    <location>
        <begin position="85"/>
        <end position="106"/>
    </location>
</feature>
<dbReference type="HOGENOM" id="CLU_1455843_0_0_1"/>
<dbReference type="KEGG" id="dpx:DAPPUDRAFT_95725"/>
<protein>
    <submittedName>
        <fullName evidence="2">Uncharacterized protein</fullName>
    </submittedName>
</protein>
<dbReference type="AlphaFoldDB" id="E9FUK2"/>
<sequence>MGFLVGMICAAVRTTFTNQSDLDVTEPDELQDQNASYSMTECLIIPEEEQGTEGTTHVFSFPSELDLIKPCLHEPGVAEPLKDTIIPQNEPFPDCSEDSSPPVTHAEDYPGSISLSPSPTDASCYPYKQNEDESAVAQNIFQKQMMMTHSTNAAKSFQSPNLSRNVAICHVTGPLGDRRYIGHSSR</sequence>
<evidence type="ECO:0000256" key="1">
    <source>
        <dbReference type="SAM" id="MobiDB-lite"/>
    </source>
</evidence>
<name>E9FUK2_DAPPU</name>
<organism evidence="2 3">
    <name type="scientific">Daphnia pulex</name>
    <name type="common">Water flea</name>
    <dbReference type="NCBI Taxonomy" id="6669"/>
    <lineage>
        <taxon>Eukaryota</taxon>
        <taxon>Metazoa</taxon>
        <taxon>Ecdysozoa</taxon>
        <taxon>Arthropoda</taxon>
        <taxon>Crustacea</taxon>
        <taxon>Branchiopoda</taxon>
        <taxon>Diplostraca</taxon>
        <taxon>Cladocera</taxon>
        <taxon>Anomopoda</taxon>
        <taxon>Daphniidae</taxon>
        <taxon>Daphnia</taxon>
    </lineage>
</organism>
<dbReference type="Proteomes" id="UP000000305">
    <property type="component" value="Unassembled WGS sequence"/>
</dbReference>
<reference evidence="2 3" key="1">
    <citation type="journal article" date="2011" name="Science">
        <title>The ecoresponsive genome of Daphnia pulex.</title>
        <authorList>
            <person name="Colbourne J.K."/>
            <person name="Pfrender M.E."/>
            <person name="Gilbert D."/>
            <person name="Thomas W.K."/>
            <person name="Tucker A."/>
            <person name="Oakley T.H."/>
            <person name="Tokishita S."/>
            <person name="Aerts A."/>
            <person name="Arnold G.J."/>
            <person name="Basu M.K."/>
            <person name="Bauer D.J."/>
            <person name="Caceres C.E."/>
            <person name="Carmel L."/>
            <person name="Casola C."/>
            <person name="Choi J.H."/>
            <person name="Detter J.C."/>
            <person name="Dong Q."/>
            <person name="Dusheyko S."/>
            <person name="Eads B.D."/>
            <person name="Frohlich T."/>
            <person name="Geiler-Samerotte K.A."/>
            <person name="Gerlach D."/>
            <person name="Hatcher P."/>
            <person name="Jogdeo S."/>
            <person name="Krijgsveld J."/>
            <person name="Kriventseva E.V."/>
            <person name="Kultz D."/>
            <person name="Laforsch C."/>
            <person name="Lindquist E."/>
            <person name="Lopez J."/>
            <person name="Manak J.R."/>
            <person name="Muller J."/>
            <person name="Pangilinan J."/>
            <person name="Patwardhan R.P."/>
            <person name="Pitluck S."/>
            <person name="Pritham E.J."/>
            <person name="Rechtsteiner A."/>
            <person name="Rho M."/>
            <person name="Rogozin I.B."/>
            <person name="Sakarya O."/>
            <person name="Salamov A."/>
            <person name="Schaack S."/>
            <person name="Shapiro H."/>
            <person name="Shiga Y."/>
            <person name="Skalitzky C."/>
            <person name="Smith Z."/>
            <person name="Souvorov A."/>
            <person name="Sung W."/>
            <person name="Tang Z."/>
            <person name="Tsuchiya D."/>
            <person name="Tu H."/>
            <person name="Vos H."/>
            <person name="Wang M."/>
            <person name="Wolf Y.I."/>
            <person name="Yamagata H."/>
            <person name="Yamada T."/>
            <person name="Ye Y."/>
            <person name="Shaw J.R."/>
            <person name="Andrews J."/>
            <person name="Crease T.J."/>
            <person name="Tang H."/>
            <person name="Lucas S.M."/>
            <person name="Robertson H.M."/>
            <person name="Bork P."/>
            <person name="Koonin E.V."/>
            <person name="Zdobnov E.M."/>
            <person name="Grigoriev I.V."/>
            <person name="Lynch M."/>
            <person name="Boore J.L."/>
        </authorList>
    </citation>
    <scope>NUCLEOTIDE SEQUENCE [LARGE SCALE GENOMIC DNA]</scope>
</reference>
<evidence type="ECO:0000313" key="2">
    <source>
        <dbReference type="EMBL" id="EFX88908.1"/>
    </source>
</evidence>
<proteinExistence type="predicted"/>
<keyword evidence="3" id="KW-1185">Reference proteome</keyword>
<dbReference type="EMBL" id="GL732525">
    <property type="protein sequence ID" value="EFX88908.1"/>
    <property type="molecule type" value="Genomic_DNA"/>
</dbReference>
<gene>
    <name evidence="2" type="ORF">DAPPUDRAFT_95725</name>
</gene>
<evidence type="ECO:0000313" key="3">
    <source>
        <dbReference type="Proteomes" id="UP000000305"/>
    </source>
</evidence>
<accession>E9FUK2</accession>
<dbReference type="InParanoid" id="E9FUK2"/>